<sequence>MNKLFTTLTTIGAAMILTACASTAGPKRLVLPLDHGPRAQTTPWENKQRILRAEQEAKAKENAEKSSQDPNK</sequence>
<dbReference type="OrthoDB" id="8759547at2"/>
<organism evidence="2 3">
    <name type="scientific">Duganella sacchari</name>
    <dbReference type="NCBI Taxonomy" id="551987"/>
    <lineage>
        <taxon>Bacteria</taxon>
        <taxon>Pseudomonadati</taxon>
        <taxon>Pseudomonadota</taxon>
        <taxon>Betaproteobacteria</taxon>
        <taxon>Burkholderiales</taxon>
        <taxon>Oxalobacteraceae</taxon>
        <taxon>Telluria group</taxon>
        <taxon>Duganella</taxon>
    </lineage>
</organism>
<dbReference type="RefSeq" id="WP_072789660.1">
    <property type="nucleotide sequence ID" value="NZ_FRCX01000017.1"/>
</dbReference>
<dbReference type="PROSITE" id="PS51257">
    <property type="entry name" value="PROKAR_LIPOPROTEIN"/>
    <property type="match status" value="1"/>
</dbReference>
<gene>
    <name evidence="2" type="ORF">SAMN05192549_11749</name>
</gene>
<proteinExistence type="predicted"/>
<reference evidence="3" key="1">
    <citation type="submission" date="2016-11" db="EMBL/GenBank/DDBJ databases">
        <authorList>
            <person name="Varghese N."/>
            <person name="Submissions S."/>
        </authorList>
    </citation>
    <scope>NUCLEOTIDE SEQUENCE [LARGE SCALE GENOMIC DNA]</scope>
    <source>
        <strain evidence="3">Sac-22</strain>
    </source>
</reference>
<evidence type="ECO:0008006" key="4">
    <source>
        <dbReference type="Google" id="ProtNLM"/>
    </source>
</evidence>
<name>A0A1M7RBL5_9BURK</name>
<evidence type="ECO:0000313" key="3">
    <source>
        <dbReference type="Proteomes" id="UP000184339"/>
    </source>
</evidence>
<evidence type="ECO:0000313" key="2">
    <source>
        <dbReference type="EMBL" id="SHN43522.1"/>
    </source>
</evidence>
<accession>A0A1M7RBL5</accession>
<dbReference type="Proteomes" id="UP000184339">
    <property type="component" value="Unassembled WGS sequence"/>
</dbReference>
<feature type="signal peptide" evidence="1">
    <location>
        <begin position="1"/>
        <end position="24"/>
    </location>
</feature>
<keyword evidence="3" id="KW-1185">Reference proteome</keyword>
<dbReference type="EMBL" id="FRCX01000017">
    <property type="protein sequence ID" value="SHN43522.1"/>
    <property type="molecule type" value="Genomic_DNA"/>
</dbReference>
<feature type="chain" id="PRO_5012545687" description="Lipoprotein-attachment site-containing protein" evidence="1">
    <location>
        <begin position="25"/>
        <end position="72"/>
    </location>
</feature>
<dbReference type="AlphaFoldDB" id="A0A1M7RBL5"/>
<protein>
    <recommendedName>
        <fullName evidence="4">Lipoprotein-attachment site-containing protein</fullName>
    </recommendedName>
</protein>
<evidence type="ECO:0000256" key="1">
    <source>
        <dbReference type="SAM" id="SignalP"/>
    </source>
</evidence>
<keyword evidence="1" id="KW-0732">Signal</keyword>